<keyword evidence="2" id="KW-1185">Reference proteome</keyword>
<accession>A0A5N5EQE2</accession>
<dbReference type="AlphaFoldDB" id="A0A5N5EQE2"/>
<comment type="caution">
    <text evidence="1">The sequence shown here is derived from an EMBL/GenBank/DDBJ whole genome shotgun (WGS) entry which is preliminary data.</text>
</comment>
<evidence type="ECO:0008006" key="3">
    <source>
        <dbReference type="Google" id="ProtNLM"/>
    </source>
</evidence>
<dbReference type="SUPFAM" id="SSF46785">
    <property type="entry name" value="Winged helix' DNA-binding domain"/>
    <property type="match status" value="1"/>
</dbReference>
<name>A0A5N5EQE2_9ACTN</name>
<dbReference type="RefSeq" id="WP_151511368.1">
    <property type="nucleotide sequence ID" value="NZ_JBMVCA010000008.1"/>
</dbReference>
<evidence type="ECO:0000313" key="1">
    <source>
        <dbReference type="EMBL" id="KAB2590912.1"/>
    </source>
</evidence>
<dbReference type="Proteomes" id="UP000326907">
    <property type="component" value="Unassembled WGS sequence"/>
</dbReference>
<gene>
    <name evidence="1" type="ORF">F5983_18775</name>
</gene>
<organism evidence="1 2">
    <name type="scientific">Streptomyces arboris</name>
    <dbReference type="NCBI Taxonomy" id="2600619"/>
    <lineage>
        <taxon>Bacteria</taxon>
        <taxon>Bacillati</taxon>
        <taxon>Actinomycetota</taxon>
        <taxon>Actinomycetes</taxon>
        <taxon>Kitasatosporales</taxon>
        <taxon>Streptomycetaceae</taxon>
        <taxon>Streptomyces</taxon>
    </lineage>
</organism>
<sequence>MRASRPEPDCPIEVALAAVSGRWTTLELRERGLLSVERRRGLPVRTRCTLTGGGRALRPLLIELYATGEALLAQAHCTES</sequence>
<evidence type="ECO:0000313" key="2">
    <source>
        <dbReference type="Proteomes" id="UP000326907"/>
    </source>
</evidence>
<reference evidence="1 2" key="1">
    <citation type="submission" date="2019-09" db="EMBL/GenBank/DDBJ databases">
        <authorList>
            <person name="Liu P."/>
        </authorList>
    </citation>
    <scope>NUCLEOTIDE SEQUENCE [LARGE SCALE GENOMIC DNA]</scope>
    <source>
        <strain evidence="1 2">TRM68085</strain>
    </source>
</reference>
<dbReference type="InterPro" id="IPR036390">
    <property type="entry name" value="WH_DNA-bd_sf"/>
</dbReference>
<proteinExistence type="predicted"/>
<protein>
    <recommendedName>
        <fullName evidence="3">Transcriptional regulator</fullName>
    </recommendedName>
</protein>
<dbReference type="EMBL" id="VYUA01000016">
    <property type="protein sequence ID" value="KAB2590912.1"/>
    <property type="molecule type" value="Genomic_DNA"/>
</dbReference>